<dbReference type="AlphaFoldDB" id="A0A517NV94"/>
<name>A0A517NV94_9BACT</name>
<evidence type="ECO:0000313" key="1">
    <source>
        <dbReference type="EMBL" id="QDT11040.1"/>
    </source>
</evidence>
<dbReference type="EMBL" id="CP036526">
    <property type="protein sequence ID" value="QDT11040.1"/>
    <property type="molecule type" value="Genomic_DNA"/>
</dbReference>
<accession>A0A517NV94</accession>
<keyword evidence="2" id="KW-1185">Reference proteome</keyword>
<gene>
    <name evidence="1" type="ORF">K239x_30330</name>
</gene>
<dbReference type="Proteomes" id="UP000319817">
    <property type="component" value="Chromosome"/>
</dbReference>
<protein>
    <submittedName>
        <fullName evidence="1">Uncharacterized protein</fullName>
    </submittedName>
</protein>
<reference evidence="1 2" key="1">
    <citation type="submission" date="2019-02" db="EMBL/GenBank/DDBJ databases">
        <title>Deep-cultivation of Planctomycetes and their phenomic and genomic characterization uncovers novel biology.</title>
        <authorList>
            <person name="Wiegand S."/>
            <person name="Jogler M."/>
            <person name="Boedeker C."/>
            <person name="Pinto D."/>
            <person name="Vollmers J."/>
            <person name="Rivas-Marin E."/>
            <person name="Kohn T."/>
            <person name="Peeters S.H."/>
            <person name="Heuer A."/>
            <person name="Rast P."/>
            <person name="Oberbeckmann S."/>
            <person name="Bunk B."/>
            <person name="Jeske O."/>
            <person name="Meyerdierks A."/>
            <person name="Storesund J.E."/>
            <person name="Kallscheuer N."/>
            <person name="Luecker S."/>
            <person name="Lage O.M."/>
            <person name="Pohl T."/>
            <person name="Merkel B.J."/>
            <person name="Hornburger P."/>
            <person name="Mueller R.-W."/>
            <person name="Bruemmer F."/>
            <person name="Labrenz M."/>
            <person name="Spormann A.M."/>
            <person name="Op den Camp H."/>
            <person name="Overmann J."/>
            <person name="Amann R."/>
            <person name="Jetten M.S.M."/>
            <person name="Mascher T."/>
            <person name="Medema M.H."/>
            <person name="Devos D.P."/>
            <person name="Kaster A.-K."/>
            <person name="Ovreas L."/>
            <person name="Rohde M."/>
            <person name="Galperin M.Y."/>
            <person name="Jogler C."/>
        </authorList>
    </citation>
    <scope>NUCLEOTIDE SEQUENCE [LARGE SCALE GENOMIC DNA]</scope>
    <source>
        <strain evidence="1 2">K23_9</strain>
    </source>
</reference>
<evidence type="ECO:0000313" key="2">
    <source>
        <dbReference type="Proteomes" id="UP000319817"/>
    </source>
</evidence>
<organism evidence="1 2">
    <name type="scientific">Stieleria marina</name>
    <dbReference type="NCBI Taxonomy" id="1930275"/>
    <lineage>
        <taxon>Bacteria</taxon>
        <taxon>Pseudomonadati</taxon>
        <taxon>Planctomycetota</taxon>
        <taxon>Planctomycetia</taxon>
        <taxon>Pirellulales</taxon>
        <taxon>Pirellulaceae</taxon>
        <taxon>Stieleria</taxon>
    </lineage>
</organism>
<proteinExistence type="predicted"/>
<sequence length="429" mass="46649">MALKPNAKCAPAAHLQQNALDAAASLTVTLATKATEHAVRWSTLNLRSCPKNGTVVGIDSIRRPEILQTHNETRKDKAVKLSTLRLLKAAAALLMIAMMPISQASAQQACDLGCSNLGCSDLGCSDMGCASPGCSDLGCDSGCDSACFDRISDKLDLCGWVRPSDRCFDDFISPMINFVFFEDPRNVTELRPIFVTHNVPESLGGGSIQLYALQFRIALTERLSLIAVKDGYIVDNTDGAIDTLLDDGWADVSAGLKYNLLRDVESGTLASFGFTYEIPLGSEKALQGLGDGEFHVFGTAGQRLLDGNAHILSSVGYRFPVDDDVQSSSIHWSNHLDVKLTDRVYAFTENAWWHWTDDADTGLALGVAGQDLFNLPVNNVDGNDLVTQNVGLKFKPRRSLEAGIAYEFPLTGFEDVIEDRVTLDLIMRY</sequence>